<gene>
    <name evidence="2" type="ORF">V5R04_03635</name>
</gene>
<sequence length="153" mass="15754">MNGLDRTWGRARAHLQAGRERGNSTVEFIGAAAGLLIPALLLIVAVVRVQSASFAAQSAAAEVARAYSLARTVNHAQSSATAIANLAFTDQGLSAPSVTAVCQNGDCQAAGTSVVIKVSASVPLVDLGNIRLGTYLVEATATSYVGEFVERSH</sequence>
<evidence type="ECO:0000313" key="2">
    <source>
        <dbReference type="EMBL" id="XBH22334.1"/>
    </source>
</evidence>
<organism evidence="2">
    <name type="scientific">Jonesiaceae bacterium BS-20</name>
    <dbReference type="NCBI Taxonomy" id="3120821"/>
    <lineage>
        <taxon>Bacteria</taxon>
        <taxon>Bacillati</taxon>
        <taxon>Actinomycetota</taxon>
        <taxon>Actinomycetes</taxon>
        <taxon>Micrococcales</taxon>
        <taxon>Jonesiaceae</taxon>
    </lineage>
</organism>
<proteinExistence type="predicted"/>
<accession>A0AAU7DX93</accession>
<reference evidence="2" key="1">
    <citation type="submission" date="2024-02" db="EMBL/GenBank/DDBJ databases">
        <title>Tomenella chthoni gen. nov. sp. nov., a member of the family Jonesiaceae isolated from bat guano.</title>
        <authorList>
            <person name="Miller S.L."/>
            <person name="King J."/>
            <person name="Sankaranarayanan K."/>
            <person name="Lawson P.A."/>
        </authorList>
    </citation>
    <scope>NUCLEOTIDE SEQUENCE</scope>
    <source>
        <strain evidence="2">BS-20</strain>
    </source>
</reference>
<name>A0AAU7DX93_9MICO</name>
<evidence type="ECO:0000256" key="1">
    <source>
        <dbReference type="SAM" id="Phobius"/>
    </source>
</evidence>
<keyword evidence="1" id="KW-1133">Transmembrane helix</keyword>
<keyword evidence="1" id="KW-0812">Transmembrane</keyword>
<keyword evidence="1" id="KW-0472">Membrane</keyword>
<dbReference type="AlphaFoldDB" id="A0AAU7DX93"/>
<dbReference type="EMBL" id="CP146203">
    <property type="protein sequence ID" value="XBH22334.1"/>
    <property type="molecule type" value="Genomic_DNA"/>
</dbReference>
<evidence type="ECO:0008006" key="3">
    <source>
        <dbReference type="Google" id="ProtNLM"/>
    </source>
</evidence>
<feature type="transmembrane region" description="Helical" evidence="1">
    <location>
        <begin position="28"/>
        <end position="47"/>
    </location>
</feature>
<protein>
    <recommendedName>
        <fullName evidence="3">Pilus assembly protein</fullName>
    </recommendedName>
</protein>